<feature type="region of interest" description="Disordered" evidence="1">
    <location>
        <begin position="22"/>
        <end position="42"/>
    </location>
</feature>
<feature type="non-terminal residue" evidence="2">
    <location>
        <position position="1"/>
    </location>
</feature>
<dbReference type="EMBL" id="OW152836">
    <property type="protein sequence ID" value="CAH2057193.1"/>
    <property type="molecule type" value="Genomic_DNA"/>
</dbReference>
<name>A0ABN8IGX5_9NEOP</name>
<keyword evidence="3" id="KW-1185">Reference proteome</keyword>
<dbReference type="Proteomes" id="UP000837857">
    <property type="component" value="Chromosome 24"/>
</dbReference>
<evidence type="ECO:0000313" key="2">
    <source>
        <dbReference type="EMBL" id="CAH2057193.1"/>
    </source>
</evidence>
<evidence type="ECO:0000256" key="1">
    <source>
        <dbReference type="SAM" id="MobiDB-lite"/>
    </source>
</evidence>
<accession>A0ABN8IGX5</accession>
<reference evidence="2" key="1">
    <citation type="submission" date="2022-03" db="EMBL/GenBank/DDBJ databases">
        <authorList>
            <person name="Martin H S."/>
        </authorList>
    </citation>
    <scope>NUCLEOTIDE SEQUENCE</scope>
</reference>
<evidence type="ECO:0000313" key="3">
    <source>
        <dbReference type="Proteomes" id="UP000837857"/>
    </source>
</evidence>
<proteinExistence type="predicted"/>
<sequence length="105" mass="11913">MHRLMGKFGDAVRLSARQWSVSGEIQRKRRRRRVEAKGQLARARAGGYLPGQSIKMSRSNYTQVPVPFAHTPISHGAHPLSPVERRELPSVRLTLKDIRISLIPH</sequence>
<organism evidence="2 3">
    <name type="scientific">Iphiclides podalirius</name>
    <name type="common">scarce swallowtail</name>
    <dbReference type="NCBI Taxonomy" id="110791"/>
    <lineage>
        <taxon>Eukaryota</taxon>
        <taxon>Metazoa</taxon>
        <taxon>Ecdysozoa</taxon>
        <taxon>Arthropoda</taxon>
        <taxon>Hexapoda</taxon>
        <taxon>Insecta</taxon>
        <taxon>Pterygota</taxon>
        <taxon>Neoptera</taxon>
        <taxon>Endopterygota</taxon>
        <taxon>Lepidoptera</taxon>
        <taxon>Glossata</taxon>
        <taxon>Ditrysia</taxon>
        <taxon>Papilionoidea</taxon>
        <taxon>Papilionidae</taxon>
        <taxon>Papilioninae</taxon>
        <taxon>Iphiclides</taxon>
    </lineage>
</organism>
<gene>
    <name evidence="2" type="ORF">IPOD504_LOCUS10063</name>
</gene>
<protein>
    <submittedName>
        <fullName evidence="2">Uncharacterized protein</fullName>
    </submittedName>
</protein>